<feature type="transmembrane region" description="Helical" evidence="5">
    <location>
        <begin position="23"/>
        <end position="40"/>
    </location>
</feature>
<comment type="caution">
    <text evidence="7">The sequence shown here is derived from an EMBL/GenBank/DDBJ whole genome shotgun (WGS) entry which is preliminary data.</text>
</comment>
<keyword evidence="4 5" id="KW-0472">Membrane</keyword>
<dbReference type="PROSITE" id="PS50850">
    <property type="entry name" value="MFS"/>
    <property type="match status" value="1"/>
</dbReference>
<feature type="transmembrane region" description="Helical" evidence="5">
    <location>
        <begin position="137"/>
        <end position="158"/>
    </location>
</feature>
<evidence type="ECO:0000256" key="4">
    <source>
        <dbReference type="ARBA" id="ARBA00023136"/>
    </source>
</evidence>
<evidence type="ECO:0000259" key="6">
    <source>
        <dbReference type="PROSITE" id="PS50850"/>
    </source>
</evidence>
<keyword evidence="2 5" id="KW-0812">Transmembrane</keyword>
<keyword evidence="8" id="KW-1185">Reference proteome</keyword>
<dbReference type="InterPro" id="IPR036259">
    <property type="entry name" value="MFS_trans_sf"/>
</dbReference>
<feature type="transmembrane region" description="Helical" evidence="5">
    <location>
        <begin position="104"/>
        <end position="125"/>
    </location>
</feature>
<sequence length="181" mass="19032">MAMALGWWNVVCRDSWKVPLEQLSHLLGWLLGCVILGAGCDRFGRQAVFVASLVLSTGLGAGEALVTSFPTLLVLRLVHGGTLAGALLALYLARLELCDPPHRLAFSMGAGLFSVAGTLLLPGLAELVQDWRLPQGLGALTSGLLLLFWGGGGGSLGYPHQPCSFPAVFPKSPVGCWPQGR</sequence>
<evidence type="ECO:0000313" key="8">
    <source>
        <dbReference type="Proteomes" id="UP001266305"/>
    </source>
</evidence>
<dbReference type="PANTHER" id="PTHR24064">
    <property type="entry name" value="SOLUTE CARRIER FAMILY 22 MEMBER"/>
    <property type="match status" value="1"/>
</dbReference>
<dbReference type="EMBL" id="JASSZA010000021">
    <property type="protein sequence ID" value="KAK2085730.1"/>
    <property type="molecule type" value="Genomic_DNA"/>
</dbReference>
<evidence type="ECO:0000256" key="3">
    <source>
        <dbReference type="ARBA" id="ARBA00022989"/>
    </source>
</evidence>
<protein>
    <recommendedName>
        <fullName evidence="6">Major facilitator superfamily (MFS) profile domain-containing protein</fullName>
    </recommendedName>
</protein>
<comment type="subcellular location">
    <subcellularLocation>
        <location evidence="1">Membrane</location>
        <topology evidence="1">Multi-pass membrane protein</topology>
    </subcellularLocation>
</comment>
<gene>
    <name evidence="7" type="ORF">P7K49_037030</name>
</gene>
<organism evidence="7 8">
    <name type="scientific">Saguinus oedipus</name>
    <name type="common">Cotton-top tamarin</name>
    <name type="synonym">Oedipomidas oedipus</name>
    <dbReference type="NCBI Taxonomy" id="9490"/>
    <lineage>
        <taxon>Eukaryota</taxon>
        <taxon>Metazoa</taxon>
        <taxon>Chordata</taxon>
        <taxon>Craniata</taxon>
        <taxon>Vertebrata</taxon>
        <taxon>Euteleostomi</taxon>
        <taxon>Mammalia</taxon>
        <taxon>Eutheria</taxon>
        <taxon>Euarchontoglires</taxon>
        <taxon>Primates</taxon>
        <taxon>Haplorrhini</taxon>
        <taxon>Platyrrhini</taxon>
        <taxon>Cebidae</taxon>
        <taxon>Callitrichinae</taxon>
        <taxon>Saguinus</taxon>
    </lineage>
</organism>
<evidence type="ECO:0000256" key="1">
    <source>
        <dbReference type="ARBA" id="ARBA00004141"/>
    </source>
</evidence>
<keyword evidence="3 5" id="KW-1133">Transmembrane helix</keyword>
<dbReference type="Gene3D" id="1.20.1250.20">
    <property type="entry name" value="MFS general substrate transporter like domains"/>
    <property type="match status" value="1"/>
</dbReference>
<feature type="transmembrane region" description="Helical" evidence="5">
    <location>
        <begin position="72"/>
        <end position="92"/>
    </location>
</feature>
<reference evidence="7 8" key="1">
    <citation type="submission" date="2023-05" db="EMBL/GenBank/DDBJ databases">
        <title>B98-5 Cell Line De Novo Hybrid Assembly: An Optical Mapping Approach.</title>
        <authorList>
            <person name="Kananen K."/>
            <person name="Auerbach J.A."/>
            <person name="Kautto E."/>
            <person name="Blachly J.S."/>
        </authorList>
    </citation>
    <scope>NUCLEOTIDE SEQUENCE [LARGE SCALE GENOMIC DNA]</scope>
    <source>
        <strain evidence="7">B95-8</strain>
        <tissue evidence="7">Cell line</tissue>
    </source>
</reference>
<dbReference type="InterPro" id="IPR020846">
    <property type="entry name" value="MFS_dom"/>
</dbReference>
<feature type="domain" description="Major facilitator superfamily (MFS) profile" evidence="6">
    <location>
        <begin position="1"/>
        <end position="181"/>
    </location>
</feature>
<dbReference type="Proteomes" id="UP001266305">
    <property type="component" value="Unassembled WGS sequence"/>
</dbReference>
<feature type="transmembrane region" description="Helical" evidence="5">
    <location>
        <begin position="47"/>
        <end position="66"/>
    </location>
</feature>
<evidence type="ECO:0000313" key="7">
    <source>
        <dbReference type="EMBL" id="KAK2085730.1"/>
    </source>
</evidence>
<evidence type="ECO:0000256" key="5">
    <source>
        <dbReference type="SAM" id="Phobius"/>
    </source>
</evidence>
<dbReference type="SUPFAM" id="SSF103473">
    <property type="entry name" value="MFS general substrate transporter"/>
    <property type="match status" value="1"/>
</dbReference>
<proteinExistence type="predicted"/>
<accession>A0ABQ9TLU4</accession>
<name>A0ABQ9TLU4_SAGOE</name>
<evidence type="ECO:0000256" key="2">
    <source>
        <dbReference type="ARBA" id="ARBA00022692"/>
    </source>
</evidence>